<dbReference type="RefSeq" id="WP_350257611.1">
    <property type="nucleotide sequence ID" value="NZ_CP138335.1"/>
</dbReference>
<evidence type="ECO:0000259" key="4">
    <source>
        <dbReference type="Pfam" id="PF02576"/>
    </source>
</evidence>
<feature type="domain" description="Ribosome maturation factor RimP C-terminal" evidence="5">
    <location>
        <begin position="91"/>
        <end position="152"/>
    </location>
</feature>
<reference evidence="6" key="1">
    <citation type="submission" date="2023-11" db="EMBL/GenBank/DDBJ databases">
        <title>Scrofimicrobium hongkongense sp. nov., isolated from a patient with peritonitis.</title>
        <authorList>
            <person name="Lao H.Y."/>
            <person name="Wong A.Y.P."/>
            <person name="Ng T.L."/>
            <person name="Wong R.Y.L."/>
            <person name="Yau M.C.Y."/>
            <person name="Lam J.Y.W."/>
            <person name="Siu G.K.H."/>
        </authorList>
    </citation>
    <scope>NUCLEOTIDE SEQUENCE</scope>
    <source>
        <strain evidence="6">R131</strain>
    </source>
</reference>
<comment type="function">
    <text evidence="3">Required for maturation of 30S ribosomal subunits.</text>
</comment>
<comment type="subcellular location">
    <subcellularLocation>
        <location evidence="3">Cytoplasm</location>
    </subcellularLocation>
</comment>
<comment type="similarity">
    <text evidence="3">Belongs to the RimP family.</text>
</comment>
<evidence type="ECO:0000256" key="3">
    <source>
        <dbReference type="HAMAP-Rule" id="MF_01077"/>
    </source>
</evidence>
<dbReference type="HAMAP" id="MF_01077">
    <property type="entry name" value="RimP"/>
    <property type="match status" value="1"/>
</dbReference>
<dbReference type="KEGG" id="sapp:SAC06_07070"/>
<dbReference type="SUPFAM" id="SSF74942">
    <property type="entry name" value="YhbC-like, C-terminal domain"/>
    <property type="match status" value="1"/>
</dbReference>
<dbReference type="Pfam" id="PF02576">
    <property type="entry name" value="RimP_N"/>
    <property type="match status" value="1"/>
</dbReference>
<dbReference type="InterPro" id="IPR036847">
    <property type="entry name" value="RimP_C_sf"/>
</dbReference>
<dbReference type="GO" id="GO:0000028">
    <property type="term" value="P:ribosomal small subunit assembly"/>
    <property type="evidence" value="ECO:0007669"/>
    <property type="project" value="TreeGrafter"/>
</dbReference>
<organism evidence="6">
    <name type="scientific">Scrofimicrobium appendicitidis</name>
    <dbReference type="NCBI Taxonomy" id="3079930"/>
    <lineage>
        <taxon>Bacteria</taxon>
        <taxon>Bacillati</taxon>
        <taxon>Actinomycetota</taxon>
        <taxon>Actinomycetes</taxon>
        <taxon>Actinomycetales</taxon>
        <taxon>Actinomycetaceae</taxon>
        <taxon>Scrofimicrobium</taxon>
    </lineage>
</organism>
<accession>A0AAU7V5P5</accession>
<name>A0AAU7V5P5_9ACTO</name>
<proteinExistence type="inferred from homology"/>
<dbReference type="PANTHER" id="PTHR33867:SF1">
    <property type="entry name" value="RIBOSOME MATURATION FACTOR RIMP"/>
    <property type="match status" value="1"/>
</dbReference>
<gene>
    <name evidence="3 6" type="primary">rimP</name>
    <name evidence="6" type="ORF">SAC06_07070</name>
</gene>
<evidence type="ECO:0000256" key="1">
    <source>
        <dbReference type="ARBA" id="ARBA00022490"/>
    </source>
</evidence>
<dbReference type="AlphaFoldDB" id="A0AAU7V5P5"/>
<dbReference type="PANTHER" id="PTHR33867">
    <property type="entry name" value="RIBOSOME MATURATION FACTOR RIMP"/>
    <property type="match status" value="1"/>
</dbReference>
<dbReference type="Pfam" id="PF17384">
    <property type="entry name" value="DUF150_C"/>
    <property type="match status" value="1"/>
</dbReference>
<feature type="domain" description="Ribosome maturation factor RimP N-terminal" evidence="4">
    <location>
        <begin position="14"/>
        <end position="88"/>
    </location>
</feature>
<evidence type="ECO:0000259" key="5">
    <source>
        <dbReference type="Pfam" id="PF17384"/>
    </source>
</evidence>
<dbReference type="GO" id="GO:0006412">
    <property type="term" value="P:translation"/>
    <property type="evidence" value="ECO:0007669"/>
    <property type="project" value="TreeGrafter"/>
</dbReference>
<dbReference type="SUPFAM" id="SSF75420">
    <property type="entry name" value="YhbC-like, N-terminal domain"/>
    <property type="match status" value="1"/>
</dbReference>
<dbReference type="Gene3D" id="2.30.30.180">
    <property type="entry name" value="Ribosome maturation factor RimP, C-terminal domain"/>
    <property type="match status" value="1"/>
</dbReference>
<dbReference type="CDD" id="cd01734">
    <property type="entry name" value="YlxS_C"/>
    <property type="match status" value="1"/>
</dbReference>
<dbReference type="EMBL" id="CP138335">
    <property type="protein sequence ID" value="XBW07405.1"/>
    <property type="molecule type" value="Genomic_DNA"/>
</dbReference>
<keyword evidence="1 3" id="KW-0963">Cytoplasm</keyword>
<sequence>MEAEAVEAQVLALLQPLAVTADAVVESVRLVQRGEESVLEVTVDRAEGTASLPLDDVAELSRSFSEALDAADPLTGTYTLEVGTPGAESELKALRHYQRNLGRTIRVKTVDGEKLEGQLTAVGEDSFTLRLPDGEREITFDEVRKARPRVTFG</sequence>
<dbReference type="InterPro" id="IPR003728">
    <property type="entry name" value="Ribosome_maturation_RimP"/>
</dbReference>
<evidence type="ECO:0000256" key="2">
    <source>
        <dbReference type="ARBA" id="ARBA00022517"/>
    </source>
</evidence>
<evidence type="ECO:0000313" key="6">
    <source>
        <dbReference type="EMBL" id="XBW07405.1"/>
    </source>
</evidence>
<dbReference type="InterPro" id="IPR035956">
    <property type="entry name" value="RimP_N_sf"/>
</dbReference>
<dbReference type="GO" id="GO:0005829">
    <property type="term" value="C:cytosol"/>
    <property type="evidence" value="ECO:0007669"/>
    <property type="project" value="TreeGrafter"/>
</dbReference>
<dbReference type="Gene3D" id="3.30.300.70">
    <property type="entry name" value="RimP-like superfamily, N-terminal"/>
    <property type="match status" value="1"/>
</dbReference>
<dbReference type="InterPro" id="IPR028998">
    <property type="entry name" value="RimP_C"/>
</dbReference>
<dbReference type="InterPro" id="IPR028989">
    <property type="entry name" value="RimP_N"/>
</dbReference>
<protein>
    <recommendedName>
        <fullName evidence="3">Ribosome maturation factor RimP</fullName>
    </recommendedName>
</protein>
<keyword evidence="2 3" id="KW-0690">Ribosome biogenesis</keyword>